<dbReference type="InterPro" id="IPR010319">
    <property type="entry name" value="Transglutaminase-like_Cys_pept"/>
</dbReference>
<evidence type="ECO:0000313" key="2">
    <source>
        <dbReference type="Proteomes" id="UP000004699"/>
    </source>
</evidence>
<name>B8KRF6_9GAMM</name>
<evidence type="ECO:0000313" key="1">
    <source>
        <dbReference type="EMBL" id="EED34487.1"/>
    </source>
</evidence>
<protein>
    <submittedName>
        <fullName evidence="1">Periplasmic protein</fullName>
    </submittedName>
</protein>
<accession>B8KRF6</accession>
<dbReference type="eggNOG" id="COG3672">
    <property type="taxonomic scope" value="Bacteria"/>
</dbReference>
<sequence length="208" mass="23478">MLIFSLSLRSAGIDIDRLQRLAFENYGDSGRETVAKWHEMVGATRGKPTQQQLTRVNDFFNTRIRWLSDQDIYSVDDHWATPLETMGRLAGDCEDFVIAKYVSLILAGVSPESLRLIYVKARAPGRPPEAHMVLAWYETPGSEPLILDNMNLAIRPASKRADLTPIFSFNGDGLWLASKKTNATPVARITRWRLVLQTMRQEGIDPGF</sequence>
<dbReference type="PANTHER" id="PTHR39327">
    <property type="match status" value="1"/>
</dbReference>
<dbReference type="STRING" id="565045.NOR51B_424"/>
<reference evidence="2" key="1">
    <citation type="journal article" date="2013" name="BMC Microbiol.">
        <title>Taxonomy and evolution of bacteriochlorophyll a-containing members of the OM60/NOR5 clade of marine gammaproteobacteria: description of Luminiphilus syltensis gen. nov., sp. nov., reclassification of Haliea rubra as Pseudohaliea rubra gen. nov., comb. nov., and emendation of Chromatocurvus halotolerans.</title>
        <authorList>
            <person name="Spring S."/>
            <person name="Riedel T."/>
            <person name="Sproer C."/>
            <person name="Yan S."/>
            <person name="Harder J."/>
            <person name="Fuchs B.M."/>
        </authorList>
    </citation>
    <scope>NUCLEOTIDE SEQUENCE [LARGE SCALE GENOMIC DNA]</scope>
    <source>
        <strain evidence="2">NOR51-B</strain>
    </source>
</reference>
<proteinExistence type="predicted"/>
<dbReference type="Gene3D" id="3.10.620.30">
    <property type="match status" value="1"/>
</dbReference>
<dbReference type="EMBL" id="DS999411">
    <property type="protein sequence ID" value="EED34487.1"/>
    <property type="molecule type" value="Genomic_DNA"/>
</dbReference>
<organism evidence="1 2">
    <name type="scientific">Luminiphilus syltensis NOR5-1B</name>
    <dbReference type="NCBI Taxonomy" id="565045"/>
    <lineage>
        <taxon>Bacteria</taxon>
        <taxon>Pseudomonadati</taxon>
        <taxon>Pseudomonadota</taxon>
        <taxon>Gammaproteobacteria</taxon>
        <taxon>Cellvibrionales</taxon>
        <taxon>Halieaceae</taxon>
        <taxon>Luminiphilus</taxon>
    </lineage>
</organism>
<dbReference type="PANTHER" id="PTHR39327:SF1">
    <property type="entry name" value="BLR5470 PROTEIN"/>
    <property type="match status" value="1"/>
</dbReference>
<gene>
    <name evidence="1" type="ORF">NOR51B_424</name>
</gene>
<dbReference type="Pfam" id="PF06035">
    <property type="entry name" value="Peptidase_C93"/>
    <property type="match status" value="1"/>
</dbReference>
<dbReference type="Proteomes" id="UP000004699">
    <property type="component" value="Unassembled WGS sequence"/>
</dbReference>
<dbReference type="AlphaFoldDB" id="B8KRF6"/>
<keyword evidence="2" id="KW-1185">Reference proteome</keyword>
<dbReference type="HOGENOM" id="CLU_085651_0_0_6"/>